<dbReference type="Proteomes" id="UP000294901">
    <property type="component" value="Unassembled WGS sequence"/>
</dbReference>
<evidence type="ECO:0000313" key="1">
    <source>
        <dbReference type="EMBL" id="TDO31825.1"/>
    </source>
</evidence>
<dbReference type="Pfam" id="PF04229">
    <property type="entry name" value="GrpB"/>
    <property type="match status" value="1"/>
</dbReference>
<dbReference type="InterPro" id="IPR043519">
    <property type="entry name" value="NT_sf"/>
</dbReference>
<organism evidence="1 2">
    <name type="scientific">Paractinoplanes brasiliensis</name>
    <dbReference type="NCBI Taxonomy" id="52695"/>
    <lineage>
        <taxon>Bacteria</taxon>
        <taxon>Bacillati</taxon>
        <taxon>Actinomycetota</taxon>
        <taxon>Actinomycetes</taxon>
        <taxon>Micromonosporales</taxon>
        <taxon>Micromonosporaceae</taxon>
        <taxon>Paractinoplanes</taxon>
    </lineage>
</organism>
<keyword evidence="1" id="KW-0808">Transferase</keyword>
<dbReference type="InterPro" id="IPR007344">
    <property type="entry name" value="GrpB/CoaE"/>
</dbReference>
<dbReference type="Gene3D" id="3.30.460.10">
    <property type="entry name" value="Beta Polymerase, domain 2"/>
    <property type="match status" value="1"/>
</dbReference>
<dbReference type="PANTHER" id="PTHR34822">
    <property type="entry name" value="GRPB DOMAIN PROTEIN (AFU_ORTHOLOGUE AFUA_1G01530)"/>
    <property type="match status" value="1"/>
</dbReference>
<dbReference type="OrthoDB" id="9799092at2"/>
<accession>A0A4R6JBE5</accession>
<evidence type="ECO:0000313" key="2">
    <source>
        <dbReference type="Proteomes" id="UP000294901"/>
    </source>
</evidence>
<name>A0A4R6JBE5_9ACTN</name>
<dbReference type="EMBL" id="SNWR01000002">
    <property type="protein sequence ID" value="TDO31825.1"/>
    <property type="molecule type" value="Genomic_DNA"/>
</dbReference>
<dbReference type="RefSeq" id="WP_133877876.1">
    <property type="nucleotide sequence ID" value="NZ_BOMD01000074.1"/>
</dbReference>
<keyword evidence="2" id="KW-1185">Reference proteome</keyword>
<reference evidence="1 2" key="1">
    <citation type="submission" date="2019-03" db="EMBL/GenBank/DDBJ databases">
        <title>Sequencing the genomes of 1000 actinobacteria strains.</title>
        <authorList>
            <person name="Klenk H.-P."/>
        </authorList>
    </citation>
    <scope>NUCLEOTIDE SEQUENCE [LARGE SCALE GENOMIC DNA]</scope>
    <source>
        <strain evidence="1 2">DSM 43805</strain>
    </source>
</reference>
<dbReference type="AlphaFoldDB" id="A0A4R6JBE5"/>
<dbReference type="PANTHER" id="PTHR34822:SF1">
    <property type="entry name" value="GRPB FAMILY PROTEIN"/>
    <property type="match status" value="1"/>
</dbReference>
<gene>
    <name evidence="1" type="ORF">C8E87_7258</name>
</gene>
<dbReference type="GO" id="GO:0016740">
    <property type="term" value="F:transferase activity"/>
    <property type="evidence" value="ECO:0007669"/>
    <property type="project" value="UniProtKB-KW"/>
</dbReference>
<sequence>MSIEIRDYDPAWPAAAERAVREACAALGDTVTVAEHVGSTAVPGLPAKPIIDLMAAAPSLDAVRAREDRLSELGYEHVDAHMPRRLLYRRPGYHLHIVTADTWDTRNQRILRDHLRANDQDRDAYAALKRELAGSAEDADAYTRGKTALIQQIMDRARAERGLPPVNVWEAG</sequence>
<dbReference type="SUPFAM" id="SSF81301">
    <property type="entry name" value="Nucleotidyltransferase"/>
    <property type="match status" value="1"/>
</dbReference>
<proteinExistence type="predicted"/>
<comment type="caution">
    <text evidence="1">The sequence shown here is derived from an EMBL/GenBank/DDBJ whole genome shotgun (WGS) entry which is preliminary data.</text>
</comment>
<protein>
    <submittedName>
        <fullName evidence="1">GrpB-like predicted nucleotidyltransferase (UPF0157 family)</fullName>
    </submittedName>
</protein>